<gene>
    <name evidence="1" type="ORF">RHMOL_Rhmol11G0228900</name>
</gene>
<proteinExistence type="predicted"/>
<accession>A0ACC0LWA6</accession>
<reference evidence="1" key="1">
    <citation type="submission" date="2022-02" db="EMBL/GenBank/DDBJ databases">
        <title>Plant Genome Project.</title>
        <authorList>
            <person name="Zhang R.-G."/>
        </authorList>
    </citation>
    <scope>NUCLEOTIDE SEQUENCE</scope>
    <source>
        <strain evidence="1">AT1</strain>
    </source>
</reference>
<organism evidence="1 2">
    <name type="scientific">Rhododendron molle</name>
    <name type="common">Chinese azalea</name>
    <name type="synonym">Azalea mollis</name>
    <dbReference type="NCBI Taxonomy" id="49168"/>
    <lineage>
        <taxon>Eukaryota</taxon>
        <taxon>Viridiplantae</taxon>
        <taxon>Streptophyta</taxon>
        <taxon>Embryophyta</taxon>
        <taxon>Tracheophyta</taxon>
        <taxon>Spermatophyta</taxon>
        <taxon>Magnoliopsida</taxon>
        <taxon>eudicotyledons</taxon>
        <taxon>Gunneridae</taxon>
        <taxon>Pentapetalae</taxon>
        <taxon>asterids</taxon>
        <taxon>Ericales</taxon>
        <taxon>Ericaceae</taxon>
        <taxon>Ericoideae</taxon>
        <taxon>Rhodoreae</taxon>
        <taxon>Rhododendron</taxon>
    </lineage>
</organism>
<name>A0ACC0LWA6_RHOML</name>
<sequence>MSKIKTNCKHHCRHNHRRLHHSYYRNHRRRLHNQFNVGFTKNTTAAITTATSTTSATITTAASTTDGDGPISATSDLAVTDLQFDDVIVARSRDWSAVAQARPPTKHLYSTKTSQDFPDLASWVEVPMDFQILSNETPNPNLERWKISRFNFNFQATRKEPSFRKPPRSVNFEINLTDLGEVPVSTRHTLFFWSMETVVKYSRIDPLTTSEVVRLEKVWNYTIANITLLAFGTGFPQISLATIDAIRNLGNLYAGVLLFHSCSRFIDLIVKHRDEFCLSAWCKIGNRCLCCCTTCDCHCAYVISRAAEFSIVLEVKIAVV</sequence>
<dbReference type="Proteomes" id="UP001062846">
    <property type="component" value="Chromosome 11"/>
</dbReference>
<evidence type="ECO:0000313" key="2">
    <source>
        <dbReference type="Proteomes" id="UP001062846"/>
    </source>
</evidence>
<protein>
    <submittedName>
        <fullName evidence="1">Uncharacterized protein</fullName>
    </submittedName>
</protein>
<dbReference type="EMBL" id="CM046398">
    <property type="protein sequence ID" value="KAI8532637.1"/>
    <property type="molecule type" value="Genomic_DNA"/>
</dbReference>
<keyword evidence="2" id="KW-1185">Reference proteome</keyword>
<evidence type="ECO:0000313" key="1">
    <source>
        <dbReference type="EMBL" id="KAI8532637.1"/>
    </source>
</evidence>
<comment type="caution">
    <text evidence="1">The sequence shown here is derived from an EMBL/GenBank/DDBJ whole genome shotgun (WGS) entry which is preliminary data.</text>
</comment>